<keyword evidence="3" id="KW-1185">Reference proteome</keyword>
<evidence type="ECO:0000256" key="1">
    <source>
        <dbReference type="SAM" id="MobiDB-lite"/>
    </source>
</evidence>
<evidence type="ECO:0000313" key="2">
    <source>
        <dbReference type="EMBL" id="KXS17852.1"/>
    </source>
</evidence>
<protein>
    <submittedName>
        <fullName evidence="2">Uncharacterized protein</fullName>
    </submittedName>
</protein>
<feature type="region of interest" description="Disordered" evidence="1">
    <location>
        <begin position="1"/>
        <end position="34"/>
    </location>
</feature>
<proteinExistence type="predicted"/>
<feature type="compositionally biased region" description="Polar residues" evidence="1">
    <location>
        <begin position="89"/>
        <end position="99"/>
    </location>
</feature>
<feature type="compositionally biased region" description="Basic residues" evidence="1">
    <location>
        <begin position="130"/>
        <end position="140"/>
    </location>
</feature>
<name>A0A139AM65_GONPJ</name>
<dbReference type="AlphaFoldDB" id="A0A139AM65"/>
<sequence>MEDEPDGCAKVPDSRPSRRSQRAPLHSSTHTPNRSRGVWSPLLPICLLYPCPESCSQCAFSVNIWSHLPISSRPTHAKCTQSRHHSIHGHSNPSSNWTSLRRPPHHRHATGQLVDESKPLSHADSATHSRSLRPRCKYNRGPHPTVLPPTSRFQRRSGPVVADLSCCVHRSEVPLFFPRLGFNGWWLEFWS</sequence>
<reference evidence="2 3" key="1">
    <citation type="journal article" date="2015" name="Genome Biol. Evol.">
        <title>Phylogenomic analyses indicate that early fungi evolved digesting cell walls of algal ancestors of land plants.</title>
        <authorList>
            <person name="Chang Y."/>
            <person name="Wang S."/>
            <person name="Sekimoto S."/>
            <person name="Aerts A.L."/>
            <person name="Choi C."/>
            <person name="Clum A."/>
            <person name="LaButti K.M."/>
            <person name="Lindquist E.A."/>
            <person name="Yee Ngan C."/>
            <person name="Ohm R.A."/>
            <person name="Salamov A.A."/>
            <person name="Grigoriev I.V."/>
            <person name="Spatafora J.W."/>
            <person name="Berbee M.L."/>
        </authorList>
    </citation>
    <scope>NUCLEOTIDE SEQUENCE [LARGE SCALE GENOMIC DNA]</scope>
    <source>
        <strain evidence="2 3">JEL478</strain>
    </source>
</reference>
<feature type="compositionally biased region" description="Basic and acidic residues" evidence="1">
    <location>
        <begin position="115"/>
        <end position="127"/>
    </location>
</feature>
<dbReference type="EMBL" id="KQ965744">
    <property type="protein sequence ID" value="KXS17852.1"/>
    <property type="molecule type" value="Genomic_DNA"/>
</dbReference>
<gene>
    <name evidence="2" type="ORF">M427DRAFT_233886</name>
</gene>
<feature type="region of interest" description="Disordered" evidence="1">
    <location>
        <begin position="79"/>
        <end position="142"/>
    </location>
</feature>
<evidence type="ECO:0000313" key="3">
    <source>
        <dbReference type="Proteomes" id="UP000070544"/>
    </source>
</evidence>
<accession>A0A139AM65</accession>
<organism evidence="2 3">
    <name type="scientific">Gonapodya prolifera (strain JEL478)</name>
    <name type="common">Monoblepharis prolifera</name>
    <dbReference type="NCBI Taxonomy" id="1344416"/>
    <lineage>
        <taxon>Eukaryota</taxon>
        <taxon>Fungi</taxon>
        <taxon>Fungi incertae sedis</taxon>
        <taxon>Chytridiomycota</taxon>
        <taxon>Chytridiomycota incertae sedis</taxon>
        <taxon>Monoblepharidomycetes</taxon>
        <taxon>Monoblepharidales</taxon>
        <taxon>Gonapodyaceae</taxon>
        <taxon>Gonapodya</taxon>
    </lineage>
</organism>
<dbReference type="Proteomes" id="UP000070544">
    <property type="component" value="Unassembled WGS sequence"/>
</dbReference>